<name>A0A242JV19_9ENTE</name>
<keyword evidence="3" id="KW-1185">Reference proteome</keyword>
<dbReference type="EMBL" id="CP147247">
    <property type="protein sequence ID" value="WYJ89870.1"/>
    <property type="molecule type" value="Genomic_DNA"/>
</dbReference>
<accession>A0A242JV19</accession>
<gene>
    <name evidence="2" type="ORF">A5888_001596</name>
    <name evidence="1" type="ORF">A5888_004199</name>
</gene>
<evidence type="ECO:0000313" key="3">
    <source>
        <dbReference type="Proteomes" id="UP000195141"/>
    </source>
</evidence>
<reference evidence="2" key="3">
    <citation type="submission" date="2024-03" db="EMBL/GenBank/DDBJ databases">
        <title>The Genome Sequence of Enterococcus sp. DIV0242b.</title>
        <authorList>
            <consortium name="The Broad Institute Genomics Platform"/>
            <consortium name="The Broad Institute Microbial Omics Core"/>
            <consortium name="The Broad Institute Genomic Center for Infectious Diseases"/>
            <person name="Earl A."/>
            <person name="Manson A."/>
            <person name="Gilmore M."/>
            <person name="Schwartman J."/>
            <person name="Shea T."/>
            <person name="Abouelleil A."/>
            <person name="Cao P."/>
            <person name="Chapman S."/>
            <person name="Cusick C."/>
            <person name="Young S."/>
            <person name="Neafsey D."/>
            <person name="Nusbaum C."/>
            <person name="Birren B."/>
        </authorList>
    </citation>
    <scope>NUCLEOTIDE SEQUENCE</scope>
    <source>
        <strain evidence="2">9E7_DIV0242</strain>
    </source>
</reference>
<reference evidence="1" key="1">
    <citation type="submission" date="2017-05" db="EMBL/GenBank/DDBJ databases">
        <title>The Genome Sequence of Enterococcus sp. 9E7_DIV0242.</title>
        <authorList>
            <consortium name="The Broad Institute Genomics Platform"/>
            <consortium name="The Broad Institute Genomic Center for Infectious Diseases"/>
            <person name="Earl A."/>
            <person name="Manson A."/>
            <person name="Schwartman J."/>
            <person name="Gilmore M."/>
            <person name="Abouelleil A."/>
            <person name="Cao P."/>
            <person name="Chapman S."/>
            <person name="Cusick C."/>
            <person name="Shea T."/>
            <person name="Young S."/>
            <person name="Neafsey D."/>
            <person name="Nusbaum C."/>
            <person name="Birren B."/>
        </authorList>
    </citation>
    <scope>NUCLEOTIDE SEQUENCE [LARGE SCALE GENOMIC DNA]</scope>
    <source>
        <strain evidence="1">9E7_DIV0242</strain>
    </source>
</reference>
<dbReference type="AlphaFoldDB" id="A0A242JV19"/>
<evidence type="ECO:0000313" key="2">
    <source>
        <dbReference type="EMBL" id="WYJ89870.1"/>
    </source>
</evidence>
<proteinExistence type="predicted"/>
<dbReference type="RefSeq" id="WP_086351157.1">
    <property type="nucleotide sequence ID" value="NZ_CP147247.1"/>
</dbReference>
<dbReference type="Proteomes" id="UP000195141">
    <property type="component" value="Chromosome"/>
</dbReference>
<sequence>MNQNIIENKIEETQIRHQVLCGAYASILENLGDVTSSVKDNHTGVTLHLPVEKLDYLISELEKMRTEMQWIDEQAKMMHVVQFGKQQKETEK</sequence>
<evidence type="ECO:0000313" key="1">
    <source>
        <dbReference type="EMBL" id="OTP06744.1"/>
    </source>
</evidence>
<reference evidence="2" key="2">
    <citation type="submission" date="2017-05" db="EMBL/GenBank/DDBJ databases">
        <authorList>
            <consortium name="The Broad Institute Genomics Platform"/>
            <consortium name="The Broad Institute Genomic Center for Infectious Diseases"/>
            <person name="Earl A."/>
            <person name="Manson A."/>
            <person name="Schwartman J."/>
            <person name="Gilmore M."/>
            <person name="Abouelleil A."/>
            <person name="Cao P."/>
            <person name="Chapman S."/>
            <person name="Cusick C."/>
            <person name="Shea T."/>
            <person name="Young S."/>
            <person name="Neafsey D."/>
            <person name="Nusbaum C."/>
            <person name="Birren B."/>
        </authorList>
    </citation>
    <scope>NUCLEOTIDE SEQUENCE</scope>
    <source>
        <strain evidence="2">9E7_DIV0242</strain>
    </source>
</reference>
<protein>
    <submittedName>
        <fullName evidence="1">Uncharacterized protein</fullName>
    </submittedName>
</protein>
<organism evidence="1">
    <name type="scientific">Candidatus Enterococcus clewellii</name>
    <dbReference type="NCBI Taxonomy" id="1834193"/>
    <lineage>
        <taxon>Bacteria</taxon>
        <taxon>Bacillati</taxon>
        <taxon>Bacillota</taxon>
        <taxon>Bacilli</taxon>
        <taxon>Lactobacillales</taxon>
        <taxon>Enterococcaceae</taxon>
        <taxon>Enterococcus</taxon>
    </lineage>
</organism>
<dbReference type="EMBL" id="NGMM01000021">
    <property type="protein sequence ID" value="OTP06744.1"/>
    <property type="molecule type" value="Genomic_DNA"/>
</dbReference>